<dbReference type="EMBL" id="JANPWB010000009">
    <property type="protein sequence ID" value="KAJ1154371.1"/>
    <property type="molecule type" value="Genomic_DNA"/>
</dbReference>
<evidence type="ECO:0000313" key="3">
    <source>
        <dbReference type="Proteomes" id="UP001066276"/>
    </source>
</evidence>
<dbReference type="AlphaFoldDB" id="A0AAV7RNI1"/>
<comment type="caution">
    <text evidence="2">The sequence shown here is derived from an EMBL/GenBank/DDBJ whole genome shotgun (WGS) entry which is preliminary data.</text>
</comment>
<reference evidence="2" key="1">
    <citation type="journal article" date="2022" name="bioRxiv">
        <title>Sequencing and chromosome-scale assembly of the giantPleurodeles waltlgenome.</title>
        <authorList>
            <person name="Brown T."/>
            <person name="Elewa A."/>
            <person name="Iarovenko S."/>
            <person name="Subramanian E."/>
            <person name="Araus A.J."/>
            <person name="Petzold A."/>
            <person name="Susuki M."/>
            <person name="Suzuki K.-i.T."/>
            <person name="Hayashi T."/>
            <person name="Toyoda A."/>
            <person name="Oliveira C."/>
            <person name="Osipova E."/>
            <person name="Leigh N.D."/>
            <person name="Simon A."/>
            <person name="Yun M.H."/>
        </authorList>
    </citation>
    <scope>NUCLEOTIDE SEQUENCE</scope>
    <source>
        <strain evidence="2">20211129_DDA</strain>
        <tissue evidence="2">Liver</tissue>
    </source>
</reference>
<dbReference type="Proteomes" id="UP001066276">
    <property type="component" value="Chromosome 5"/>
</dbReference>
<feature type="coiled-coil region" evidence="1">
    <location>
        <begin position="6"/>
        <end position="33"/>
    </location>
</feature>
<sequence>MRVGARAEIVSDLTQLEDELGSLEREMILDDNKTERLYEARIRHAELLEYLRVVDYRSYTQKMHVEADKPGALLAKLIGPQQSPTPILMIQSPQLGFLTSQTSINEAFRLYYVDLYAAPPPVD</sequence>
<evidence type="ECO:0000256" key="1">
    <source>
        <dbReference type="SAM" id="Coils"/>
    </source>
</evidence>
<organism evidence="2 3">
    <name type="scientific">Pleurodeles waltl</name>
    <name type="common">Iberian ribbed newt</name>
    <dbReference type="NCBI Taxonomy" id="8319"/>
    <lineage>
        <taxon>Eukaryota</taxon>
        <taxon>Metazoa</taxon>
        <taxon>Chordata</taxon>
        <taxon>Craniata</taxon>
        <taxon>Vertebrata</taxon>
        <taxon>Euteleostomi</taxon>
        <taxon>Amphibia</taxon>
        <taxon>Batrachia</taxon>
        <taxon>Caudata</taxon>
        <taxon>Salamandroidea</taxon>
        <taxon>Salamandridae</taxon>
        <taxon>Pleurodelinae</taxon>
        <taxon>Pleurodeles</taxon>
    </lineage>
</organism>
<gene>
    <name evidence="2" type="ORF">NDU88_007123</name>
</gene>
<keyword evidence="3" id="KW-1185">Reference proteome</keyword>
<accession>A0AAV7RNI1</accession>
<protein>
    <submittedName>
        <fullName evidence="2">Uncharacterized protein</fullName>
    </submittedName>
</protein>
<keyword evidence="1" id="KW-0175">Coiled coil</keyword>
<proteinExistence type="predicted"/>
<evidence type="ECO:0000313" key="2">
    <source>
        <dbReference type="EMBL" id="KAJ1154371.1"/>
    </source>
</evidence>
<name>A0AAV7RNI1_PLEWA</name>